<evidence type="ECO:0000313" key="2">
    <source>
        <dbReference type="Proteomes" id="UP001062846"/>
    </source>
</evidence>
<sequence>MILTLLFFLSLALLLLSLLIALLLLSPLIASYRNELSNNPTNINGPPTYPIIGCLISFYRNRPRLLDWYTDLLSVSPTQTIVLTRLGARRTIVTANPENVEHMLKTNFHVYPKGKPFTEILGDFLGFGIFNVDGEMWSTQRKLASHEFSTRSLREFVVETLEEEVQNRLFPLLESASETDAVLDFQDILRRFAFDTICKVTLGTDPHCLDLSRPPPPLMAGFDAAAEISARRATTAVPSSWKIKRALNIGSEAKLRVSVDLVQASVDAIIGERREKIVKCCDGKCDGGDLLSRLLAAGHTEEVVRDMVISFLMAGRDTSSAAMTWLFWLLSRHRGVENEIIEEATSLYKDGSKHSLNFNDLKEMKYLKACLCESMRLYPPVSWDSKHAAASDRLPDGTVVNKGDRVTYFPYGMGRMEELWGKDCLEFRPDRWFDEPWEEGWGTMKTVSPYKFPVFQAGPRVCLGKEMSFIQMKYVVASVLRSFEVCPVRSEEEPVFVPLLTAHMAGGFKVRVRKRNLATA</sequence>
<dbReference type="EMBL" id="CM046395">
    <property type="protein sequence ID" value="KAI8543962.1"/>
    <property type="molecule type" value="Genomic_DNA"/>
</dbReference>
<gene>
    <name evidence="1" type="ORF">RHMOL_Rhmol08G0258000</name>
</gene>
<organism evidence="1 2">
    <name type="scientific">Rhododendron molle</name>
    <name type="common">Chinese azalea</name>
    <name type="synonym">Azalea mollis</name>
    <dbReference type="NCBI Taxonomy" id="49168"/>
    <lineage>
        <taxon>Eukaryota</taxon>
        <taxon>Viridiplantae</taxon>
        <taxon>Streptophyta</taxon>
        <taxon>Embryophyta</taxon>
        <taxon>Tracheophyta</taxon>
        <taxon>Spermatophyta</taxon>
        <taxon>Magnoliopsida</taxon>
        <taxon>eudicotyledons</taxon>
        <taxon>Gunneridae</taxon>
        <taxon>Pentapetalae</taxon>
        <taxon>asterids</taxon>
        <taxon>Ericales</taxon>
        <taxon>Ericaceae</taxon>
        <taxon>Ericoideae</taxon>
        <taxon>Rhodoreae</taxon>
        <taxon>Rhododendron</taxon>
    </lineage>
</organism>
<dbReference type="Proteomes" id="UP001062846">
    <property type="component" value="Chromosome 8"/>
</dbReference>
<keyword evidence="2" id="KW-1185">Reference proteome</keyword>
<reference evidence="1" key="1">
    <citation type="submission" date="2022-02" db="EMBL/GenBank/DDBJ databases">
        <title>Plant Genome Project.</title>
        <authorList>
            <person name="Zhang R.-G."/>
        </authorList>
    </citation>
    <scope>NUCLEOTIDE SEQUENCE</scope>
    <source>
        <strain evidence="1">AT1</strain>
    </source>
</reference>
<protein>
    <submittedName>
        <fullName evidence="1">Uncharacterized protein</fullName>
    </submittedName>
</protein>
<name>A0ACC0MTY3_RHOML</name>
<accession>A0ACC0MTY3</accession>
<evidence type="ECO:0000313" key="1">
    <source>
        <dbReference type="EMBL" id="KAI8543962.1"/>
    </source>
</evidence>
<comment type="caution">
    <text evidence="1">The sequence shown here is derived from an EMBL/GenBank/DDBJ whole genome shotgun (WGS) entry which is preliminary data.</text>
</comment>
<proteinExistence type="predicted"/>